<dbReference type="SUPFAM" id="SSF48403">
    <property type="entry name" value="Ankyrin repeat"/>
    <property type="match status" value="1"/>
</dbReference>
<reference evidence="2" key="1">
    <citation type="submission" date="2020-05" db="EMBL/GenBank/DDBJ databases">
        <title>WGS assembly of Panicum virgatum.</title>
        <authorList>
            <person name="Lovell J.T."/>
            <person name="Jenkins J."/>
            <person name="Shu S."/>
            <person name="Juenger T.E."/>
            <person name="Schmutz J."/>
        </authorList>
    </citation>
    <scope>NUCLEOTIDE SEQUENCE</scope>
    <source>
        <strain evidence="2">AP13</strain>
    </source>
</reference>
<dbReference type="InterPro" id="IPR036770">
    <property type="entry name" value="Ankyrin_rpt-contain_sf"/>
</dbReference>
<dbReference type="AlphaFoldDB" id="A0A8T0XMR3"/>
<organism evidence="2 3">
    <name type="scientific">Panicum virgatum</name>
    <name type="common">Blackwell switchgrass</name>
    <dbReference type="NCBI Taxonomy" id="38727"/>
    <lineage>
        <taxon>Eukaryota</taxon>
        <taxon>Viridiplantae</taxon>
        <taxon>Streptophyta</taxon>
        <taxon>Embryophyta</taxon>
        <taxon>Tracheophyta</taxon>
        <taxon>Spermatophyta</taxon>
        <taxon>Magnoliopsida</taxon>
        <taxon>Liliopsida</taxon>
        <taxon>Poales</taxon>
        <taxon>Poaceae</taxon>
        <taxon>PACMAD clade</taxon>
        <taxon>Panicoideae</taxon>
        <taxon>Panicodae</taxon>
        <taxon>Paniceae</taxon>
        <taxon>Panicinae</taxon>
        <taxon>Panicum</taxon>
        <taxon>Panicum sect. Hiantes</taxon>
    </lineage>
</organism>
<comment type="caution">
    <text evidence="2">The sequence shown here is derived from an EMBL/GenBank/DDBJ whole genome shotgun (WGS) entry which is preliminary data.</text>
</comment>
<dbReference type="Gene3D" id="1.25.40.10">
    <property type="entry name" value="Tetratricopeptide repeat domain"/>
    <property type="match status" value="1"/>
</dbReference>
<dbReference type="InterPro" id="IPR058209">
    <property type="entry name" value="TPR_BSK1_C"/>
</dbReference>
<dbReference type="Proteomes" id="UP000823388">
    <property type="component" value="Chromosome 1K"/>
</dbReference>
<proteinExistence type="predicted"/>
<feature type="domain" description="Serine/threonine-protein kinase BSK1-like TPR repeats" evidence="1">
    <location>
        <begin position="74"/>
        <end position="148"/>
    </location>
</feature>
<dbReference type="Pfam" id="PF25575">
    <property type="entry name" value="TPR_BSK1_C"/>
    <property type="match status" value="1"/>
</dbReference>
<gene>
    <name evidence="2" type="ORF">PVAP13_1KG255075</name>
</gene>
<dbReference type="PANTHER" id="PTHR46224:SF63">
    <property type="entry name" value="OS02G0493300 PROTEIN"/>
    <property type="match status" value="1"/>
</dbReference>
<dbReference type="EMBL" id="CM029037">
    <property type="protein sequence ID" value="KAG2658524.1"/>
    <property type="molecule type" value="Genomic_DNA"/>
</dbReference>
<dbReference type="InterPro" id="IPR051616">
    <property type="entry name" value="Cul2-RING_E3_ligase_SR"/>
</dbReference>
<dbReference type="SUPFAM" id="SSF48452">
    <property type="entry name" value="TPR-like"/>
    <property type="match status" value="1"/>
</dbReference>
<name>A0A8T0XMR3_PANVG</name>
<accession>A0A8T0XMR3</accession>
<protein>
    <recommendedName>
        <fullName evidence="1">Serine/threonine-protein kinase BSK1-like TPR repeats domain-containing protein</fullName>
    </recommendedName>
</protein>
<sequence length="196" mass="21902">MKCLLKAGADPNVPDEFGRMPIEFAAICGPRQDVEILFPLTTRILFVKDWSVNGIMLHACLLPGQEFYESGLEQETARLKLQGKKALEDKDYHSAIKLYTKAMGLEIDDATLYSNRSLCFLQIGDGDKAFADAYTCRMKRPDWPKAWYRLGAAQMFLKACDAFLGGFKIDPGSAEIENALREALNALRISRGAKKT</sequence>
<evidence type="ECO:0000313" key="2">
    <source>
        <dbReference type="EMBL" id="KAG2658524.1"/>
    </source>
</evidence>
<evidence type="ECO:0000313" key="3">
    <source>
        <dbReference type="Proteomes" id="UP000823388"/>
    </source>
</evidence>
<dbReference type="InterPro" id="IPR011990">
    <property type="entry name" value="TPR-like_helical_dom_sf"/>
</dbReference>
<dbReference type="PANTHER" id="PTHR46224">
    <property type="entry name" value="ANKYRIN REPEAT FAMILY PROTEIN"/>
    <property type="match status" value="1"/>
</dbReference>
<evidence type="ECO:0000259" key="1">
    <source>
        <dbReference type="Pfam" id="PF25575"/>
    </source>
</evidence>
<keyword evidence="3" id="KW-1185">Reference proteome</keyword>